<dbReference type="Proteomes" id="UP000023430">
    <property type="component" value="Unassembled WGS sequence"/>
</dbReference>
<comment type="similarity">
    <text evidence="1">Belongs to the UPF0260 family.</text>
</comment>
<gene>
    <name evidence="2" type="ORF">RISW2_20400</name>
</gene>
<dbReference type="PANTHER" id="PTHR37421">
    <property type="entry name" value="UPF0260 PROTEIN YCGN"/>
    <property type="match status" value="1"/>
</dbReference>
<evidence type="ECO:0000313" key="2">
    <source>
        <dbReference type="EMBL" id="ETX30007.1"/>
    </source>
</evidence>
<dbReference type="RefSeq" id="WP_043767857.1">
    <property type="nucleotide sequence ID" value="NZ_JAME01000006.1"/>
</dbReference>
<organism evidence="2 3">
    <name type="scientific">Roseivivax isoporae LMG 25204</name>
    <dbReference type="NCBI Taxonomy" id="1449351"/>
    <lineage>
        <taxon>Bacteria</taxon>
        <taxon>Pseudomonadati</taxon>
        <taxon>Pseudomonadota</taxon>
        <taxon>Alphaproteobacteria</taxon>
        <taxon>Rhodobacterales</taxon>
        <taxon>Roseobacteraceae</taxon>
        <taxon>Roseivivax</taxon>
    </lineage>
</organism>
<reference evidence="2 3" key="1">
    <citation type="submission" date="2014-01" db="EMBL/GenBank/DDBJ databases">
        <title>Roseivivax isoporae LMG 25204 Genome Sequencing.</title>
        <authorList>
            <person name="Lai Q."/>
            <person name="Li G."/>
            <person name="Shao Z."/>
        </authorList>
    </citation>
    <scope>NUCLEOTIDE SEQUENCE [LARGE SCALE GENOMIC DNA]</scope>
    <source>
        <strain evidence="2 3">LMG 25204</strain>
    </source>
</reference>
<dbReference type="HAMAP" id="MF_00676">
    <property type="entry name" value="UPF0260"/>
    <property type="match status" value="1"/>
</dbReference>
<dbReference type="EMBL" id="JAME01000006">
    <property type="protein sequence ID" value="ETX30007.1"/>
    <property type="molecule type" value="Genomic_DNA"/>
</dbReference>
<dbReference type="InterPro" id="IPR005358">
    <property type="entry name" value="Puta_zinc/iron-chelating_dom"/>
</dbReference>
<proteinExistence type="inferred from homology"/>
<dbReference type="PIRSF" id="PIRSF006173">
    <property type="entry name" value="UCP006173"/>
    <property type="match status" value="1"/>
</dbReference>
<dbReference type="Pfam" id="PF03692">
    <property type="entry name" value="CxxCxxCC"/>
    <property type="match status" value="1"/>
</dbReference>
<dbReference type="eggNOG" id="COG2983">
    <property type="taxonomic scope" value="Bacteria"/>
</dbReference>
<dbReference type="NCBIfam" id="NF003507">
    <property type="entry name" value="PRK05170.2-5"/>
    <property type="match status" value="1"/>
</dbReference>
<dbReference type="InterPro" id="IPR008228">
    <property type="entry name" value="UCP006173"/>
</dbReference>
<evidence type="ECO:0000256" key="1">
    <source>
        <dbReference type="HAMAP-Rule" id="MF_00676"/>
    </source>
</evidence>
<dbReference type="OrthoDB" id="9786855at2"/>
<dbReference type="AlphaFoldDB" id="X7FAW8"/>
<dbReference type="PATRIC" id="fig|1449351.3.peg.1209"/>
<name>X7FAW8_9RHOB</name>
<accession>X7FAW8</accession>
<dbReference type="STRING" id="1449351.RISW2_20400"/>
<dbReference type="NCBIfam" id="NF003501">
    <property type="entry name" value="PRK05170.1-5"/>
    <property type="match status" value="1"/>
</dbReference>
<dbReference type="PANTHER" id="PTHR37421:SF1">
    <property type="entry name" value="UPF0260 PROTEIN YCGN"/>
    <property type="match status" value="1"/>
</dbReference>
<sequence length="160" mass="18198">MTAGAPDPIDRRGLAPRFWERKSLSEMSSAEWEALCDGCGKCCLNKLEDEETGEVALTRVACRLFDDTTCRCARYETRHAYVPECIVLKPDTIADHAYWLPVTCAYKLLWEGRPLYPWHPLISGDPESVHAARVSMRSRTVPEFAVDEDAWEDHIIDEPV</sequence>
<protein>
    <recommendedName>
        <fullName evidence="1">UPF0260 protein RISW2_20400</fullName>
    </recommendedName>
</protein>
<keyword evidence="3" id="KW-1185">Reference proteome</keyword>
<comment type="caution">
    <text evidence="2">The sequence shown here is derived from an EMBL/GenBank/DDBJ whole genome shotgun (WGS) entry which is preliminary data.</text>
</comment>
<evidence type="ECO:0000313" key="3">
    <source>
        <dbReference type="Proteomes" id="UP000023430"/>
    </source>
</evidence>